<keyword evidence="3" id="KW-1185">Reference proteome</keyword>
<sequence>MDSVPLPATPYTVIRIPASSPRLADLAAKYRATKLAALQAEPNALAVKYADESLYPASVWQQRLVPPAAILICVALPDASAPYEPEDALMAGDWICMATIRGPLPYAEYHLPESGQPVPADASLETRWHLCNLYTTIAHRGKGLAKKAIHAALQYAAEQTRALAQQSGNAGKMRARIRLFCDPNNSLLVGMYGRLGFREAGMVTLKEAFGLNGDGEMIPADTDSTEELRWKWHRRYGLAMEIVVDA</sequence>
<dbReference type="InterPro" id="IPR016181">
    <property type="entry name" value="Acyl_CoA_acyltransferase"/>
</dbReference>
<dbReference type="AlphaFoldDB" id="A0A7C8IGZ1"/>
<dbReference type="GO" id="GO:0016747">
    <property type="term" value="F:acyltransferase activity, transferring groups other than amino-acyl groups"/>
    <property type="evidence" value="ECO:0007669"/>
    <property type="project" value="InterPro"/>
</dbReference>
<dbReference type="Gene3D" id="3.40.630.30">
    <property type="match status" value="1"/>
</dbReference>
<dbReference type="Pfam" id="PF00583">
    <property type="entry name" value="Acetyltransf_1"/>
    <property type="match status" value="1"/>
</dbReference>
<dbReference type="PROSITE" id="PS51186">
    <property type="entry name" value="GNAT"/>
    <property type="match status" value="1"/>
</dbReference>
<dbReference type="Proteomes" id="UP000481861">
    <property type="component" value="Unassembled WGS sequence"/>
</dbReference>
<evidence type="ECO:0000313" key="2">
    <source>
        <dbReference type="EMBL" id="KAF2877386.1"/>
    </source>
</evidence>
<dbReference type="OrthoDB" id="41532at2759"/>
<dbReference type="CDD" id="cd04301">
    <property type="entry name" value="NAT_SF"/>
    <property type="match status" value="1"/>
</dbReference>
<reference evidence="2 3" key="1">
    <citation type="submission" date="2020-01" db="EMBL/GenBank/DDBJ databases">
        <authorList>
            <consortium name="DOE Joint Genome Institute"/>
            <person name="Haridas S."/>
            <person name="Albert R."/>
            <person name="Binder M."/>
            <person name="Bloem J."/>
            <person name="Labutti K."/>
            <person name="Salamov A."/>
            <person name="Andreopoulos B."/>
            <person name="Baker S.E."/>
            <person name="Barry K."/>
            <person name="Bills G."/>
            <person name="Bluhm B.H."/>
            <person name="Cannon C."/>
            <person name="Castanera R."/>
            <person name="Culley D.E."/>
            <person name="Daum C."/>
            <person name="Ezra D."/>
            <person name="Gonzalez J.B."/>
            <person name="Henrissat B."/>
            <person name="Kuo A."/>
            <person name="Liang C."/>
            <person name="Lipzen A."/>
            <person name="Lutzoni F."/>
            <person name="Magnuson J."/>
            <person name="Mondo S."/>
            <person name="Nolan M."/>
            <person name="Ohm R."/>
            <person name="Pangilinan J."/>
            <person name="Park H.-J.H."/>
            <person name="Ramirez L."/>
            <person name="Alfaro M."/>
            <person name="Sun H."/>
            <person name="Tritt A."/>
            <person name="Yoshinaga Y."/>
            <person name="Zwiers L.-H.L."/>
            <person name="Turgeon B.G."/>
            <person name="Goodwin S.B."/>
            <person name="Spatafora J.W."/>
            <person name="Crous P.W."/>
            <person name="Grigoriev I.V."/>
        </authorList>
    </citation>
    <scope>NUCLEOTIDE SEQUENCE [LARGE SCALE GENOMIC DNA]</scope>
    <source>
        <strain evidence="2 3">CBS 611.86</strain>
    </source>
</reference>
<accession>A0A7C8IGZ1</accession>
<gene>
    <name evidence="2" type="ORF">BDV95DRAFT_480703</name>
</gene>
<dbReference type="EMBL" id="JAADJZ010000002">
    <property type="protein sequence ID" value="KAF2877386.1"/>
    <property type="molecule type" value="Genomic_DNA"/>
</dbReference>
<name>A0A7C8IGZ1_9PLEO</name>
<evidence type="ECO:0000259" key="1">
    <source>
        <dbReference type="PROSITE" id="PS51186"/>
    </source>
</evidence>
<organism evidence="2 3">
    <name type="scientific">Massariosphaeria phaeospora</name>
    <dbReference type="NCBI Taxonomy" id="100035"/>
    <lineage>
        <taxon>Eukaryota</taxon>
        <taxon>Fungi</taxon>
        <taxon>Dikarya</taxon>
        <taxon>Ascomycota</taxon>
        <taxon>Pezizomycotina</taxon>
        <taxon>Dothideomycetes</taxon>
        <taxon>Pleosporomycetidae</taxon>
        <taxon>Pleosporales</taxon>
        <taxon>Pleosporales incertae sedis</taxon>
        <taxon>Massariosphaeria</taxon>
    </lineage>
</organism>
<dbReference type="SUPFAM" id="SSF55729">
    <property type="entry name" value="Acyl-CoA N-acyltransferases (Nat)"/>
    <property type="match status" value="1"/>
</dbReference>
<protein>
    <recommendedName>
        <fullName evidence="1">N-acetyltransferase domain-containing protein</fullName>
    </recommendedName>
</protein>
<comment type="caution">
    <text evidence="2">The sequence shown here is derived from an EMBL/GenBank/DDBJ whole genome shotgun (WGS) entry which is preliminary data.</text>
</comment>
<feature type="domain" description="N-acetyltransferase" evidence="1">
    <location>
        <begin position="60"/>
        <end position="222"/>
    </location>
</feature>
<dbReference type="InterPro" id="IPR000182">
    <property type="entry name" value="GNAT_dom"/>
</dbReference>
<evidence type="ECO:0000313" key="3">
    <source>
        <dbReference type="Proteomes" id="UP000481861"/>
    </source>
</evidence>
<proteinExistence type="predicted"/>